<dbReference type="AlphaFoldDB" id="A0A2M3ZWQ4"/>
<accession>A0A2M3ZWQ4</accession>
<protein>
    <submittedName>
        <fullName evidence="1">Putative secreted peptide</fullName>
    </submittedName>
</protein>
<proteinExistence type="predicted"/>
<dbReference type="EMBL" id="GGFM01012246">
    <property type="protein sequence ID" value="MBW32997.1"/>
    <property type="molecule type" value="Transcribed_RNA"/>
</dbReference>
<name>A0A2M3ZWQ4_9DIPT</name>
<organism evidence="1">
    <name type="scientific">Anopheles braziliensis</name>
    <dbReference type="NCBI Taxonomy" id="58242"/>
    <lineage>
        <taxon>Eukaryota</taxon>
        <taxon>Metazoa</taxon>
        <taxon>Ecdysozoa</taxon>
        <taxon>Arthropoda</taxon>
        <taxon>Hexapoda</taxon>
        <taxon>Insecta</taxon>
        <taxon>Pterygota</taxon>
        <taxon>Neoptera</taxon>
        <taxon>Endopterygota</taxon>
        <taxon>Diptera</taxon>
        <taxon>Nematocera</taxon>
        <taxon>Culicoidea</taxon>
        <taxon>Culicidae</taxon>
        <taxon>Anophelinae</taxon>
        <taxon>Anopheles</taxon>
    </lineage>
</organism>
<reference evidence="1" key="1">
    <citation type="submission" date="2018-01" db="EMBL/GenBank/DDBJ databases">
        <title>An insight into the sialome of Amazonian anophelines.</title>
        <authorList>
            <person name="Ribeiro J.M."/>
            <person name="Scarpassa V."/>
            <person name="Calvo E."/>
        </authorList>
    </citation>
    <scope>NUCLEOTIDE SEQUENCE</scope>
    <source>
        <tissue evidence="1">Salivary glands</tissue>
    </source>
</reference>
<sequence length="73" mass="8162">MRTAASSPTHRAALCCAVVGFRCFSSSSFSTHAQHTCAHVAFDPSFEVTKWRRGHPCSEPVNVLQMRKQFVKH</sequence>
<evidence type="ECO:0000313" key="1">
    <source>
        <dbReference type="EMBL" id="MBW32997.1"/>
    </source>
</evidence>